<sequence>MADPAGSDPRAVARGLTTRGRCLLAGGVAAGACAFVLDERDLLRAGVFAVGLALLAVVVGLTRRVRLAADHRVTPARLEPGTQGLVRITVTNTGTGRTSPLELTEPATDGLTAGLCCLLPPLRRGRSAQTDFPLRAERRGRFELGPPLVRIGDPFGLWQEHRVLPARTQVLVVPSVVPLAGMPSSRGTRSAASDRARSGSVGGDPDVGVRPYQHGDDIRTVHWRASARTEDLMVRLAEPVSHGGATVVLDHRAAGVRGPGAASSLETAVSLVASVCLHLLQAEHQIRLTTHSGHDLASGRDITDDVLAALAVVEPDPAGILHPSALARTGLTIAVLGGLDSASAHLLVAGRTPGTNAVALLLDVSDWDGTDRAVQAAQRAAAEILRSGGWRVVRVRRGEPLAAAWERACSGRPALWSTGPGDPGAVGEPSRPPHAGPTVATTSVGVRR</sequence>
<evidence type="ECO:0000313" key="4">
    <source>
        <dbReference type="EMBL" id="TKV56098.1"/>
    </source>
</evidence>
<comment type="caution">
    <text evidence="4">The sequence shown here is derived from an EMBL/GenBank/DDBJ whole genome shotgun (WGS) entry which is preliminary data.</text>
</comment>
<organism evidence="4 5">
    <name type="scientific">Nakamurella flava</name>
    <dbReference type="NCBI Taxonomy" id="2576308"/>
    <lineage>
        <taxon>Bacteria</taxon>
        <taxon>Bacillati</taxon>
        <taxon>Actinomycetota</taxon>
        <taxon>Actinomycetes</taxon>
        <taxon>Nakamurellales</taxon>
        <taxon>Nakamurellaceae</taxon>
        <taxon>Nakamurella</taxon>
    </lineage>
</organism>
<feature type="region of interest" description="Disordered" evidence="1">
    <location>
        <begin position="413"/>
        <end position="448"/>
    </location>
</feature>
<keyword evidence="2" id="KW-0472">Membrane</keyword>
<keyword evidence="2" id="KW-0812">Transmembrane</keyword>
<dbReference type="AlphaFoldDB" id="A0A4U6Q7R7"/>
<feature type="domain" description="DUF58" evidence="3">
    <location>
        <begin position="209"/>
        <end position="311"/>
    </location>
</feature>
<feature type="transmembrane region" description="Helical" evidence="2">
    <location>
        <begin position="20"/>
        <end position="37"/>
    </location>
</feature>
<evidence type="ECO:0000313" key="5">
    <source>
        <dbReference type="Proteomes" id="UP000306985"/>
    </source>
</evidence>
<dbReference type="RefSeq" id="WP_137451754.1">
    <property type="nucleotide sequence ID" value="NZ_SZZH01000008.1"/>
</dbReference>
<evidence type="ECO:0000256" key="2">
    <source>
        <dbReference type="SAM" id="Phobius"/>
    </source>
</evidence>
<dbReference type="EMBL" id="SZZH01000008">
    <property type="protein sequence ID" value="TKV56098.1"/>
    <property type="molecule type" value="Genomic_DNA"/>
</dbReference>
<dbReference type="Pfam" id="PF01882">
    <property type="entry name" value="DUF58"/>
    <property type="match status" value="1"/>
</dbReference>
<feature type="compositionally biased region" description="Polar residues" evidence="1">
    <location>
        <begin position="439"/>
        <end position="448"/>
    </location>
</feature>
<protein>
    <submittedName>
        <fullName evidence="4">DUF58 domain-containing protein</fullName>
    </submittedName>
</protein>
<dbReference type="OrthoDB" id="9812729at2"/>
<dbReference type="Proteomes" id="UP000306985">
    <property type="component" value="Unassembled WGS sequence"/>
</dbReference>
<evidence type="ECO:0000259" key="3">
    <source>
        <dbReference type="Pfam" id="PF01882"/>
    </source>
</evidence>
<dbReference type="InterPro" id="IPR002881">
    <property type="entry name" value="DUF58"/>
</dbReference>
<keyword evidence="2" id="KW-1133">Transmembrane helix</keyword>
<gene>
    <name evidence="4" type="ORF">FDO65_21170</name>
</gene>
<dbReference type="PANTHER" id="PTHR34351:SF1">
    <property type="entry name" value="SLR1927 PROTEIN"/>
    <property type="match status" value="1"/>
</dbReference>
<evidence type="ECO:0000256" key="1">
    <source>
        <dbReference type="SAM" id="MobiDB-lite"/>
    </source>
</evidence>
<keyword evidence="5" id="KW-1185">Reference proteome</keyword>
<proteinExistence type="predicted"/>
<feature type="region of interest" description="Disordered" evidence="1">
    <location>
        <begin position="182"/>
        <end position="213"/>
    </location>
</feature>
<dbReference type="PANTHER" id="PTHR34351">
    <property type="entry name" value="SLR1927 PROTEIN-RELATED"/>
    <property type="match status" value="1"/>
</dbReference>
<feature type="transmembrane region" description="Helical" evidence="2">
    <location>
        <begin position="43"/>
        <end position="62"/>
    </location>
</feature>
<name>A0A4U6Q7R7_9ACTN</name>
<reference evidence="4 5" key="1">
    <citation type="submission" date="2019-05" db="EMBL/GenBank/DDBJ databases">
        <title>Nakamurella sp. N5BH11, whole genome shotgun sequence.</title>
        <authorList>
            <person name="Tuo L."/>
        </authorList>
    </citation>
    <scope>NUCLEOTIDE SEQUENCE [LARGE SCALE GENOMIC DNA]</scope>
    <source>
        <strain evidence="4 5">N5BH11</strain>
    </source>
</reference>
<accession>A0A4U6Q7R7</accession>